<organism evidence="2 3">
    <name type="scientific">Flexivirga oryzae</name>
    <dbReference type="NCBI Taxonomy" id="1794944"/>
    <lineage>
        <taxon>Bacteria</taxon>
        <taxon>Bacillati</taxon>
        <taxon>Actinomycetota</taxon>
        <taxon>Actinomycetes</taxon>
        <taxon>Micrococcales</taxon>
        <taxon>Dermacoccaceae</taxon>
        <taxon>Flexivirga</taxon>
    </lineage>
</organism>
<feature type="region of interest" description="Disordered" evidence="1">
    <location>
        <begin position="1"/>
        <end position="29"/>
    </location>
</feature>
<accession>A0A839N777</accession>
<reference evidence="2 3" key="1">
    <citation type="submission" date="2020-08" db="EMBL/GenBank/DDBJ databases">
        <title>Sequencing the genomes of 1000 actinobacteria strains.</title>
        <authorList>
            <person name="Klenk H.-P."/>
        </authorList>
    </citation>
    <scope>NUCLEOTIDE SEQUENCE [LARGE SCALE GENOMIC DNA]</scope>
    <source>
        <strain evidence="2 3">DSM 105369</strain>
    </source>
</reference>
<name>A0A839N777_9MICO</name>
<sequence length="29" mass="3225">MTTSNARRVRDFHDALHDGYPTTPTVPAP</sequence>
<evidence type="ECO:0000313" key="3">
    <source>
        <dbReference type="Proteomes" id="UP000559182"/>
    </source>
</evidence>
<keyword evidence="3" id="KW-1185">Reference proteome</keyword>
<dbReference type="EMBL" id="JACHVQ010000001">
    <property type="protein sequence ID" value="MBB2892609.1"/>
    <property type="molecule type" value="Genomic_DNA"/>
</dbReference>
<proteinExistence type="predicted"/>
<dbReference type="AlphaFoldDB" id="A0A839N777"/>
<gene>
    <name evidence="2" type="ORF">FHU39_002593</name>
</gene>
<comment type="caution">
    <text evidence="2">The sequence shown here is derived from an EMBL/GenBank/DDBJ whole genome shotgun (WGS) entry which is preliminary data.</text>
</comment>
<feature type="compositionally biased region" description="Basic and acidic residues" evidence="1">
    <location>
        <begin position="8"/>
        <end position="17"/>
    </location>
</feature>
<protein>
    <submittedName>
        <fullName evidence="2">Uncharacterized protein</fullName>
    </submittedName>
</protein>
<evidence type="ECO:0000313" key="2">
    <source>
        <dbReference type="EMBL" id="MBB2892609.1"/>
    </source>
</evidence>
<evidence type="ECO:0000256" key="1">
    <source>
        <dbReference type="SAM" id="MobiDB-lite"/>
    </source>
</evidence>
<dbReference type="Proteomes" id="UP000559182">
    <property type="component" value="Unassembled WGS sequence"/>
</dbReference>